<dbReference type="SMART" id="SM00220">
    <property type="entry name" value="S_TKc"/>
    <property type="match status" value="1"/>
</dbReference>
<sequence length="375" mass="40815">MLALPHHANLCPMSSPPSLTALNAGFIIDQRYEVVRKLGQGANGVVYEVQDHRMGQRSALKFLLNFDPSAPWEEAAVLTGLEGEFVLPVRNAHHESGIPFIVTEIATHGTVKDKIKPGVGMPVDQAAQWTQQASRGTARVHDRQLLHLDIKPDNLFLDAHGNAILGDLGLASLRDTSGHGRFGGTPATMAPEVAQAAASTPEENWPSLRPTSARSDVYSLGATLHWMLTGRPPIEPTGADWPQIFHEVATVEPRDLLEVAPHVPRGVRDVVRTAMDRDPAMRYPTPSALDAALGRRARPLRNWTRLVPHPGHHQCFTGTGGSKRDLAVCVVPTGARTQHSIRAFYLQSGQRACAESVVSLSQVPAALRSLFRRLQ</sequence>
<dbReference type="GO" id="GO:0005524">
    <property type="term" value="F:ATP binding"/>
    <property type="evidence" value="ECO:0007669"/>
    <property type="project" value="UniProtKB-UniRule"/>
</dbReference>
<feature type="binding site" evidence="3">
    <location>
        <position position="61"/>
    </location>
    <ligand>
        <name>ATP</name>
        <dbReference type="ChEBI" id="CHEBI:30616"/>
    </ligand>
</feature>
<dbReference type="PROSITE" id="PS00107">
    <property type="entry name" value="PROTEIN_KINASE_ATP"/>
    <property type="match status" value="1"/>
</dbReference>
<dbReference type="InterPro" id="IPR000719">
    <property type="entry name" value="Prot_kinase_dom"/>
</dbReference>
<accession>A0A502CU69</accession>
<keyword evidence="5" id="KW-0418">Kinase</keyword>
<evidence type="ECO:0000256" key="2">
    <source>
        <dbReference type="ARBA" id="ARBA00022840"/>
    </source>
</evidence>
<evidence type="ECO:0000256" key="1">
    <source>
        <dbReference type="ARBA" id="ARBA00022741"/>
    </source>
</evidence>
<evidence type="ECO:0000313" key="6">
    <source>
        <dbReference type="Proteomes" id="UP000317722"/>
    </source>
</evidence>
<dbReference type="InterPro" id="IPR017441">
    <property type="entry name" value="Protein_kinase_ATP_BS"/>
</dbReference>
<dbReference type="PROSITE" id="PS50011">
    <property type="entry name" value="PROTEIN_KINASE_DOM"/>
    <property type="match status" value="1"/>
</dbReference>
<dbReference type="Pfam" id="PF00069">
    <property type="entry name" value="Pkinase"/>
    <property type="match status" value="1"/>
</dbReference>
<organism evidence="5 6">
    <name type="scientific">Pedococcus bigeumensis</name>
    <dbReference type="NCBI Taxonomy" id="433644"/>
    <lineage>
        <taxon>Bacteria</taxon>
        <taxon>Bacillati</taxon>
        <taxon>Actinomycetota</taxon>
        <taxon>Actinomycetes</taxon>
        <taxon>Micrococcales</taxon>
        <taxon>Intrasporangiaceae</taxon>
        <taxon>Pedococcus</taxon>
    </lineage>
</organism>
<keyword evidence="5" id="KW-0808">Transferase</keyword>
<dbReference type="SUPFAM" id="SSF56112">
    <property type="entry name" value="Protein kinase-like (PK-like)"/>
    <property type="match status" value="1"/>
</dbReference>
<reference evidence="5 6" key="1">
    <citation type="journal article" date="2019" name="Environ. Microbiol.">
        <title>Species interactions and distinct microbial communities in high Arctic permafrost affected cryosols are associated with the CH4 and CO2 gas fluxes.</title>
        <authorList>
            <person name="Altshuler I."/>
            <person name="Hamel J."/>
            <person name="Turney S."/>
            <person name="Magnuson E."/>
            <person name="Levesque R."/>
            <person name="Greer C."/>
            <person name="Whyte L.G."/>
        </authorList>
    </citation>
    <scope>NUCLEOTIDE SEQUENCE [LARGE SCALE GENOMIC DNA]</scope>
    <source>
        <strain evidence="5 6">S9.3A</strain>
    </source>
</reference>
<dbReference type="PANTHER" id="PTHR24361">
    <property type="entry name" value="MITOGEN-ACTIVATED KINASE KINASE KINASE"/>
    <property type="match status" value="1"/>
</dbReference>
<evidence type="ECO:0000313" key="5">
    <source>
        <dbReference type="EMBL" id="TPG17165.1"/>
    </source>
</evidence>
<proteinExistence type="predicted"/>
<evidence type="ECO:0000259" key="4">
    <source>
        <dbReference type="PROSITE" id="PS50011"/>
    </source>
</evidence>
<gene>
    <name evidence="5" type="ORF">EAH86_10405</name>
</gene>
<dbReference type="GO" id="GO:0005737">
    <property type="term" value="C:cytoplasm"/>
    <property type="evidence" value="ECO:0007669"/>
    <property type="project" value="TreeGrafter"/>
</dbReference>
<dbReference type="Gene3D" id="1.10.510.10">
    <property type="entry name" value="Transferase(Phosphotransferase) domain 1"/>
    <property type="match status" value="1"/>
</dbReference>
<dbReference type="EMBL" id="RCZM01000003">
    <property type="protein sequence ID" value="TPG17165.1"/>
    <property type="molecule type" value="Genomic_DNA"/>
</dbReference>
<dbReference type="AlphaFoldDB" id="A0A502CU69"/>
<dbReference type="Proteomes" id="UP000317722">
    <property type="component" value="Unassembled WGS sequence"/>
</dbReference>
<dbReference type="InterPro" id="IPR053235">
    <property type="entry name" value="Ser_Thr_kinase"/>
</dbReference>
<comment type="caution">
    <text evidence="5">The sequence shown here is derived from an EMBL/GenBank/DDBJ whole genome shotgun (WGS) entry which is preliminary data.</text>
</comment>
<feature type="domain" description="Protein kinase" evidence="4">
    <location>
        <begin position="32"/>
        <end position="301"/>
    </location>
</feature>
<dbReference type="PROSITE" id="PS00108">
    <property type="entry name" value="PROTEIN_KINASE_ST"/>
    <property type="match status" value="1"/>
</dbReference>
<dbReference type="Gene3D" id="3.30.200.20">
    <property type="entry name" value="Phosphorylase Kinase, domain 1"/>
    <property type="match status" value="1"/>
</dbReference>
<dbReference type="OrthoDB" id="9762169at2"/>
<keyword evidence="2 3" id="KW-0067">ATP-binding</keyword>
<dbReference type="CDD" id="cd14014">
    <property type="entry name" value="STKc_PknB_like"/>
    <property type="match status" value="1"/>
</dbReference>
<name>A0A502CU69_9MICO</name>
<keyword evidence="1 3" id="KW-0547">Nucleotide-binding</keyword>
<keyword evidence="5" id="KW-0723">Serine/threonine-protein kinase</keyword>
<dbReference type="GO" id="GO:0004674">
    <property type="term" value="F:protein serine/threonine kinase activity"/>
    <property type="evidence" value="ECO:0007669"/>
    <property type="project" value="UniProtKB-KW"/>
</dbReference>
<dbReference type="InterPro" id="IPR011009">
    <property type="entry name" value="Kinase-like_dom_sf"/>
</dbReference>
<protein>
    <submittedName>
        <fullName evidence="5">Serine/threonine protein kinase</fullName>
    </submittedName>
</protein>
<dbReference type="InterPro" id="IPR008271">
    <property type="entry name" value="Ser/Thr_kinase_AS"/>
</dbReference>
<evidence type="ECO:0000256" key="3">
    <source>
        <dbReference type="PROSITE-ProRule" id="PRU10141"/>
    </source>
</evidence>
<keyword evidence="6" id="KW-1185">Reference proteome</keyword>